<keyword evidence="1" id="KW-0472">Membrane</keyword>
<dbReference type="AlphaFoldDB" id="A0A1L6MUR9"/>
<feature type="transmembrane region" description="Helical" evidence="1">
    <location>
        <begin position="145"/>
        <end position="164"/>
    </location>
</feature>
<protein>
    <recommendedName>
        <fullName evidence="2">CAAX prenyl protease 2/Lysostaphin resistance protein A-like domain-containing protein</fullName>
    </recommendedName>
</protein>
<dbReference type="GO" id="GO:0004175">
    <property type="term" value="F:endopeptidase activity"/>
    <property type="evidence" value="ECO:0007669"/>
    <property type="project" value="UniProtKB-ARBA"/>
</dbReference>
<proteinExistence type="predicted"/>
<dbReference type="OrthoDB" id="9814348at2"/>
<feature type="domain" description="CAAX prenyl protease 2/Lysostaphin resistance protein A-like" evidence="2">
    <location>
        <begin position="129"/>
        <end position="250"/>
    </location>
</feature>
<feature type="transmembrane region" description="Helical" evidence="1">
    <location>
        <begin position="20"/>
        <end position="42"/>
    </location>
</feature>
<evidence type="ECO:0000313" key="4">
    <source>
        <dbReference type="Proteomes" id="UP000185544"/>
    </source>
</evidence>
<name>A0A1L6MUR9_9BACT</name>
<evidence type="ECO:0000313" key="3">
    <source>
        <dbReference type="EMBL" id="APR99252.1"/>
    </source>
</evidence>
<dbReference type="EMBL" id="CP016908">
    <property type="protein sequence ID" value="APR99252.1"/>
    <property type="molecule type" value="Genomic_DNA"/>
</dbReference>
<dbReference type="InterPro" id="IPR003675">
    <property type="entry name" value="Rce1/LyrA-like_dom"/>
</dbReference>
<evidence type="ECO:0000259" key="2">
    <source>
        <dbReference type="Pfam" id="PF02517"/>
    </source>
</evidence>
<evidence type="ECO:0000256" key="1">
    <source>
        <dbReference type="SAM" id="Phobius"/>
    </source>
</evidence>
<keyword evidence="1" id="KW-0812">Transmembrane</keyword>
<feature type="transmembrane region" description="Helical" evidence="1">
    <location>
        <begin position="184"/>
        <end position="208"/>
    </location>
</feature>
<feature type="transmembrane region" description="Helical" evidence="1">
    <location>
        <begin position="214"/>
        <end position="235"/>
    </location>
</feature>
<reference evidence="3 4" key="1">
    <citation type="submission" date="2016-08" db="EMBL/GenBank/DDBJ databases">
        <title>Identification and validation of antigenic proteins from Pajaroellobacter abortibovis using de-novo genome sequence assembly and reverse vaccinology.</title>
        <authorList>
            <person name="Welly B.T."/>
            <person name="Miller M.R."/>
            <person name="Stott J.L."/>
            <person name="Blanchard M.T."/>
            <person name="Islas-Trejo A.D."/>
            <person name="O'Rourke S.M."/>
            <person name="Young A.E."/>
            <person name="Medrano J.F."/>
            <person name="Van Eenennaam A.L."/>
        </authorList>
    </citation>
    <scope>NUCLEOTIDE SEQUENCE [LARGE SCALE GENOMIC DNA]</scope>
    <source>
        <strain evidence="3 4">BTF92-0548A/99-0131</strain>
    </source>
</reference>
<organism evidence="3 4">
    <name type="scientific">Pajaroellobacter abortibovis</name>
    <dbReference type="NCBI Taxonomy" id="1882918"/>
    <lineage>
        <taxon>Bacteria</taxon>
        <taxon>Pseudomonadati</taxon>
        <taxon>Myxococcota</taxon>
        <taxon>Polyangia</taxon>
        <taxon>Polyangiales</taxon>
        <taxon>Polyangiaceae</taxon>
    </lineage>
</organism>
<feature type="transmembrane region" description="Helical" evidence="1">
    <location>
        <begin position="62"/>
        <end position="82"/>
    </location>
</feature>
<gene>
    <name evidence="3" type="ORF">BCY86_00115</name>
</gene>
<dbReference type="KEGG" id="pabo:BCY86_00115"/>
<accession>A0A1L6MUR9</accession>
<dbReference type="Pfam" id="PF02517">
    <property type="entry name" value="Rce1-like"/>
    <property type="match status" value="1"/>
</dbReference>
<dbReference type="Proteomes" id="UP000185544">
    <property type="component" value="Chromosome"/>
</dbReference>
<keyword evidence="1" id="KW-1133">Transmembrane helix</keyword>
<sequence>MPVFESASQPIRFRDKSGAWVDLALTLPVFLIYHLGVVFLKIRNASDIITAYILERAEGDLSHYLLITAAIGVAFVAVFVILGRGQAFAFGKFIQVAAEALIYATAMRCGAVYVVGRIFAAAGIVQDNPWVGMVMSLGAGFYEEMTYRVLLFGGGLKIILWIFVQQAPNPSMPPYSLRTTSASVSSVLFAFSWALISAAFFSGAHYIGPLADDFSAVSFVFRAVLGLMLTVIYAFRGFAAAVWTHAFYDIGVLVF</sequence>
<dbReference type="RefSeq" id="WP_075275886.1">
    <property type="nucleotide sequence ID" value="NZ_CP016908.1"/>
</dbReference>
<keyword evidence="4" id="KW-1185">Reference proteome</keyword>
<dbReference type="GO" id="GO:0080120">
    <property type="term" value="P:CAAX-box protein maturation"/>
    <property type="evidence" value="ECO:0007669"/>
    <property type="project" value="UniProtKB-ARBA"/>
</dbReference>